<reference evidence="1 2" key="1">
    <citation type="journal article" date="2021" name="Sci. Rep.">
        <title>The genome of the diatom Chaetoceros tenuissimus carries an ancient integrated fragment of an extant virus.</title>
        <authorList>
            <person name="Hongo Y."/>
            <person name="Kimura K."/>
            <person name="Takaki Y."/>
            <person name="Yoshida Y."/>
            <person name="Baba S."/>
            <person name="Kobayashi G."/>
            <person name="Nagasaki K."/>
            <person name="Hano T."/>
            <person name="Tomaru Y."/>
        </authorList>
    </citation>
    <scope>NUCLEOTIDE SEQUENCE [LARGE SCALE GENOMIC DNA]</scope>
    <source>
        <strain evidence="1 2">NIES-3715</strain>
    </source>
</reference>
<dbReference type="EMBL" id="BLLK01000019">
    <property type="protein sequence ID" value="GFH43959.1"/>
    <property type="molecule type" value="Genomic_DNA"/>
</dbReference>
<comment type="caution">
    <text evidence="1">The sequence shown here is derived from an EMBL/GenBank/DDBJ whole genome shotgun (WGS) entry which is preliminary data.</text>
</comment>
<organism evidence="1 2">
    <name type="scientific">Chaetoceros tenuissimus</name>
    <dbReference type="NCBI Taxonomy" id="426638"/>
    <lineage>
        <taxon>Eukaryota</taxon>
        <taxon>Sar</taxon>
        <taxon>Stramenopiles</taxon>
        <taxon>Ochrophyta</taxon>
        <taxon>Bacillariophyta</taxon>
        <taxon>Coscinodiscophyceae</taxon>
        <taxon>Chaetocerotophycidae</taxon>
        <taxon>Chaetocerotales</taxon>
        <taxon>Chaetocerotaceae</taxon>
        <taxon>Chaetoceros</taxon>
    </lineage>
</organism>
<dbReference type="Proteomes" id="UP001054902">
    <property type="component" value="Unassembled WGS sequence"/>
</dbReference>
<proteinExistence type="predicted"/>
<keyword evidence="2" id="KW-1185">Reference proteome</keyword>
<gene>
    <name evidence="1" type="ORF">CTEN210_00433</name>
</gene>
<dbReference type="AlphaFoldDB" id="A0AAD3CE33"/>
<evidence type="ECO:0000313" key="1">
    <source>
        <dbReference type="EMBL" id="GFH43959.1"/>
    </source>
</evidence>
<accession>A0AAD3CE33</accession>
<sequence>MKLLQYATIIACIMNASTAFILPNSSIRSLLDQDHVEETDSQTLKNSFDILRRKVCRPRAALTGLLLSSVLLLSSPTQVSAYANYYSRDLAMAINDALESPTGFDASYIPRYPKYYRPFRAEKDTQGYSDNKLCYNLPVENELIDVFYPTSKTKLLPWEKQSRNSFTGEYPVFARATNVNGNTCTFTAIPMDTKYAPMKEMSFFFEKGQSGAAEKIEGESSFHERGQTSIEK</sequence>
<evidence type="ECO:0000313" key="2">
    <source>
        <dbReference type="Proteomes" id="UP001054902"/>
    </source>
</evidence>
<protein>
    <submittedName>
        <fullName evidence="1">Uncharacterized protein</fullName>
    </submittedName>
</protein>
<name>A0AAD3CE33_9STRA</name>